<sequence length="477" mass="51662">MHCTGMTYRALLLLIAIFATASAGEAQQSEHSPHERGLAAGYKAAFLCSGIFNAGQTEAEATADDLTRIYPGYRPLIDDLPVEVDRGRRRVLVRFDDAMPPRVAQWRPHLGCVQLPTGADPEGETGLPYLGDDIEAPNLAATDALVWPQGDANAMRTLAGSSRAALQTVIGAALNRATYGAGTETTAVLVIRDGHIVGERYRSGYDLHRPQRTWSVAKSIAATVLGAAVEQDLVDLDEPAPVPAWQVPGDPRAAINWHNLLHMSSGLWSPFAGNRTDAIYFGGQAVTDSIPGLPLETAPGARWRYANNDTLIAMRALRSVLGDGDRALAFPFTDMLWRIGMTRTTPETDWQGNFIFSSQVWTTARDLGRLGLLYLNDGMWQGERILPEGWSAYVATPAPAQPTGRGGVGYGAQFWLFGPEQGLPAGTYAAMGNRGQYVVIMPERDIVIVRRGFDAVGDGERFDIARFSRNVLAAIAE</sequence>
<protein>
    <submittedName>
        <fullName evidence="3">CubicO group peptidase (Beta-lactamase class C family)</fullName>
    </submittedName>
</protein>
<accession>A0A3D9FCQ0</accession>
<evidence type="ECO:0000313" key="4">
    <source>
        <dbReference type="Proteomes" id="UP000256310"/>
    </source>
</evidence>
<dbReference type="InterPro" id="IPR001466">
    <property type="entry name" value="Beta-lactam-related"/>
</dbReference>
<evidence type="ECO:0000256" key="1">
    <source>
        <dbReference type="SAM" id="SignalP"/>
    </source>
</evidence>
<evidence type="ECO:0000259" key="2">
    <source>
        <dbReference type="Pfam" id="PF00144"/>
    </source>
</evidence>
<keyword evidence="4" id="KW-1185">Reference proteome</keyword>
<dbReference type="PANTHER" id="PTHR43283:SF7">
    <property type="entry name" value="BETA-LACTAMASE-RELATED DOMAIN-CONTAINING PROTEIN"/>
    <property type="match status" value="1"/>
</dbReference>
<dbReference type="InterPro" id="IPR050789">
    <property type="entry name" value="Diverse_Enzym_Activities"/>
</dbReference>
<dbReference type="InterPro" id="IPR012338">
    <property type="entry name" value="Beta-lactam/transpept-like"/>
</dbReference>
<proteinExistence type="predicted"/>
<dbReference type="PANTHER" id="PTHR43283">
    <property type="entry name" value="BETA-LACTAMASE-RELATED"/>
    <property type="match status" value="1"/>
</dbReference>
<dbReference type="Proteomes" id="UP000256310">
    <property type="component" value="Unassembled WGS sequence"/>
</dbReference>
<dbReference type="SUPFAM" id="SSF56601">
    <property type="entry name" value="beta-lactamase/transpeptidase-like"/>
    <property type="match status" value="1"/>
</dbReference>
<organism evidence="3 4">
    <name type="scientific">Parasphingopyxis lamellibrachiae</name>
    <dbReference type="NCBI Taxonomy" id="680125"/>
    <lineage>
        <taxon>Bacteria</taxon>
        <taxon>Pseudomonadati</taxon>
        <taxon>Pseudomonadota</taxon>
        <taxon>Alphaproteobacteria</taxon>
        <taxon>Sphingomonadales</taxon>
        <taxon>Sphingomonadaceae</taxon>
        <taxon>Parasphingopyxis</taxon>
    </lineage>
</organism>
<keyword evidence="1" id="KW-0732">Signal</keyword>
<reference evidence="3 4" key="1">
    <citation type="submission" date="2018-07" db="EMBL/GenBank/DDBJ databases">
        <title>Genomic Encyclopedia of Type Strains, Phase IV (KMG-IV): sequencing the most valuable type-strain genomes for metagenomic binning, comparative biology and taxonomic classification.</title>
        <authorList>
            <person name="Goeker M."/>
        </authorList>
    </citation>
    <scope>NUCLEOTIDE SEQUENCE [LARGE SCALE GENOMIC DNA]</scope>
    <source>
        <strain evidence="3 4">DSM 26725</strain>
    </source>
</reference>
<gene>
    <name evidence="3" type="ORF">DFR46_0315</name>
</gene>
<feature type="domain" description="Beta-lactamase-related" evidence="2">
    <location>
        <begin position="183"/>
        <end position="449"/>
    </location>
</feature>
<dbReference type="Pfam" id="PF00144">
    <property type="entry name" value="Beta-lactamase"/>
    <property type="match status" value="1"/>
</dbReference>
<dbReference type="AlphaFoldDB" id="A0A3D9FCQ0"/>
<dbReference type="RefSeq" id="WP_245953598.1">
    <property type="nucleotide sequence ID" value="NZ_QRDP01000004.1"/>
</dbReference>
<feature type="chain" id="PRO_5017674011" evidence="1">
    <location>
        <begin position="24"/>
        <end position="477"/>
    </location>
</feature>
<feature type="signal peptide" evidence="1">
    <location>
        <begin position="1"/>
        <end position="23"/>
    </location>
</feature>
<dbReference type="EMBL" id="QRDP01000004">
    <property type="protein sequence ID" value="RED15327.1"/>
    <property type="molecule type" value="Genomic_DNA"/>
</dbReference>
<comment type="caution">
    <text evidence="3">The sequence shown here is derived from an EMBL/GenBank/DDBJ whole genome shotgun (WGS) entry which is preliminary data.</text>
</comment>
<evidence type="ECO:0000313" key="3">
    <source>
        <dbReference type="EMBL" id="RED15327.1"/>
    </source>
</evidence>
<name>A0A3D9FCQ0_9SPHN</name>
<dbReference type="Gene3D" id="3.40.710.10">
    <property type="entry name" value="DD-peptidase/beta-lactamase superfamily"/>
    <property type="match status" value="1"/>
</dbReference>